<organism evidence="1 3">
    <name type="scientific">Rozella allomycis (strain CSF55)</name>
    <dbReference type="NCBI Taxonomy" id="988480"/>
    <lineage>
        <taxon>Eukaryota</taxon>
        <taxon>Fungi</taxon>
        <taxon>Fungi incertae sedis</taxon>
        <taxon>Cryptomycota</taxon>
        <taxon>Cryptomycota incertae sedis</taxon>
        <taxon>Rozella</taxon>
    </lineage>
</organism>
<evidence type="ECO:0000313" key="2">
    <source>
        <dbReference type="EMBL" id="RKP20905.1"/>
    </source>
</evidence>
<dbReference type="STRING" id="988480.A0A075ATH1"/>
<dbReference type="AlphaFoldDB" id="A0A075ATH1"/>
<evidence type="ECO:0000313" key="3">
    <source>
        <dbReference type="Proteomes" id="UP000030755"/>
    </source>
</evidence>
<name>A0A075ATH1_ROZAC</name>
<evidence type="ECO:0000313" key="1">
    <source>
        <dbReference type="EMBL" id="EPZ33566.1"/>
    </source>
</evidence>
<dbReference type="Proteomes" id="UP000030755">
    <property type="component" value="Unassembled WGS sequence"/>
</dbReference>
<dbReference type="OrthoDB" id="10260741at2759"/>
<dbReference type="InterPro" id="IPR038586">
    <property type="entry name" value="Tctex-1-like_sf"/>
</dbReference>
<sequence length="187" mass="20848">MTSLDPSFGPNRSNGNLKSNLLNVAKSSVAITGSKQNIAQQDEPAEIGQVMFENTYKTKPDKNSSLEKLLTDLLKQNLEKTTYSPDTAPELAKKISSLAIQEINSINACVYLLEMGYNRYKFVAEVVIVEAAGQGLKVMSRCLWDTKSDSYCTASFKNVIIHLVFNRARYLQPSWFLGVTLNKKKSK</sequence>
<dbReference type="EMBL" id="KE561047">
    <property type="protein sequence ID" value="EPZ33566.1"/>
    <property type="molecule type" value="Genomic_DNA"/>
</dbReference>
<dbReference type="GO" id="GO:0005737">
    <property type="term" value="C:cytoplasm"/>
    <property type="evidence" value="ECO:0007669"/>
    <property type="project" value="TreeGrafter"/>
</dbReference>
<reference evidence="1 3" key="1">
    <citation type="journal article" date="2013" name="Curr. Biol.">
        <title>Shared signatures of parasitism and phylogenomics unite Cryptomycota and microsporidia.</title>
        <authorList>
            <person name="James T.Y."/>
            <person name="Pelin A."/>
            <person name="Bonen L."/>
            <person name="Ahrendt S."/>
            <person name="Sain D."/>
            <person name="Corradi N."/>
            <person name="Stajich J.E."/>
        </authorList>
    </citation>
    <scope>NUCLEOTIDE SEQUENCE [LARGE SCALE GENOMIC DNA]</scope>
    <source>
        <strain evidence="1">CSF55</strain>
        <strain evidence="1">CSF55</strain>
    </source>
</reference>
<dbReference type="InterPro" id="IPR005334">
    <property type="entry name" value="Tctex-1-like"/>
</dbReference>
<keyword evidence="3" id="KW-1185">Reference proteome</keyword>
<dbReference type="EMBL" id="ML005009">
    <property type="protein sequence ID" value="RKP20905.1"/>
    <property type="molecule type" value="Genomic_DNA"/>
</dbReference>
<dbReference type="PANTHER" id="PTHR21255:SF7">
    <property type="entry name" value="DYNEIN LIGHT CHAIN TCTEX-TYPE PROTEIN 2B"/>
    <property type="match status" value="1"/>
</dbReference>
<accession>A0A075ATH1</accession>
<reference evidence="2" key="3">
    <citation type="submission" date="2018-08" db="EMBL/GenBank/DDBJ databases">
        <title>Leveraging single-cell genomics to expand the Fungal Tree of Life.</title>
        <authorList>
            <consortium name="DOE Joint Genome Institute"/>
            <person name="Ahrendt S.R."/>
            <person name="Quandt C.A."/>
            <person name="Ciobanu D."/>
            <person name="Clum A."/>
            <person name="Salamov A."/>
            <person name="Andreopoulos B."/>
            <person name="Cheng J.-F."/>
            <person name="Woyke T."/>
            <person name="Pelin A."/>
            <person name="Henrissat B."/>
            <person name="Reynolds N."/>
            <person name="Benny G.L."/>
            <person name="Smith M.E."/>
            <person name="James T.Y."/>
            <person name="Grigoriev I.V."/>
        </authorList>
    </citation>
    <scope>NUCLEOTIDE SEQUENCE</scope>
    <source>
        <strain evidence="2">CSF55</strain>
    </source>
</reference>
<dbReference type="PANTHER" id="PTHR21255">
    <property type="entry name" value="T-COMPLEX-ASSOCIATED-TESTIS-EXPRESSED 1/ DYNEIN LIGHT CHAIN"/>
    <property type="match status" value="1"/>
</dbReference>
<dbReference type="CDD" id="cd21451">
    <property type="entry name" value="DLC-like_TCTEX1D"/>
    <property type="match status" value="1"/>
</dbReference>
<dbReference type="GO" id="GO:0007018">
    <property type="term" value="P:microtubule-based movement"/>
    <property type="evidence" value="ECO:0007669"/>
    <property type="project" value="TreeGrafter"/>
</dbReference>
<dbReference type="OMA" id="MGPAFGC"/>
<protein>
    <submittedName>
        <fullName evidence="1">Tctex-1 domain-containing protein</fullName>
    </submittedName>
</protein>
<gene>
    <name evidence="1" type="ORF">O9G_000341</name>
    <name evidence="2" type="ORF">ROZALSC1DRAFT_27654</name>
</gene>
<evidence type="ECO:0000313" key="4">
    <source>
        <dbReference type="Proteomes" id="UP000281549"/>
    </source>
</evidence>
<reference evidence="4" key="2">
    <citation type="journal article" date="2018" name="Nat. Microbiol.">
        <title>Leveraging single-cell genomics to expand the fungal tree of life.</title>
        <authorList>
            <person name="Ahrendt S.R."/>
            <person name="Quandt C.A."/>
            <person name="Ciobanu D."/>
            <person name="Clum A."/>
            <person name="Salamov A."/>
            <person name="Andreopoulos B."/>
            <person name="Cheng J.F."/>
            <person name="Woyke T."/>
            <person name="Pelin A."/>
            <person name="Henrissat B."/>
            <person name="Reynolds N.K."/>
            <person name="Benny G.L."/>
            <person name="Smith M.E."/>
            <person name="James T.Y."/>
            <person name="Grigoriev I.V."/>
        </authorList>
    </citation>
    <scope>NUCLEOTIDE SEQUENCE [LARGE SCALE GENOMIC DNA]</scope>
    <source>
        <strain evidence="4">CSF55</strain>
    </source>
</reference>
<dbReference type="Pfam" id="PF03645">
    <property type="entry name" value="Tctex-1"/>
    <property type="match status" value="1"/>
</dbReference>
<dbReference type="GO" id="GO:0005868">
    <property type="term" value="C:cytoplasmic dynein complex"/>
    <property type="evidence" value="ECO:0007669"/>
    <property type="project" value="TreeGrafter"/>
</dbReference>
<dbReference type="Proteomes" id="UP000281549">
    <property type="component" value="Unassembled WGS sequence"/>
</dbReference>
<proteinExistence type="predicted"/>
<dbReference type="Gene3D" id="3.30.1140.40">
    <property type="entry name" value="Tctex-1"/>
    <property type="match status" value="1"/>
</dbReference>
<dbReference type="HOGENOM" id="CLU_1448494_0_0_1"/>
<dbReference type="GO" id="GO:0045505">
    <property type="term" value="F:dynein intermediate chain binding"/>
    <property type="evidence" value="ECO:0007669"/>
    <property type="project" value="TreeGrafter"/>
</dbReference>